<dbReference type="GO" id="GO:0016301">
    <property type="term" value="F:kinase activity"/>
    <property type="evidence" value="ECO:0007669"/>
    <property type="project" value="UniProtKB-KW"/>
</dbReference>
<dbReference type="PANTHER" id="PTHR33799:SF1">
    <property type="entry name" value="PTS SYSTEM MANNOSE-SPECIFIC EIIAB COMPONENT-RELATED"/>
    <property type="match status" value="1"/>
</dbReference>
<dbReference type="CDD" id="cd00006">
    <property type="entry name" value="PTS_IIA_man"/>
    <property type="match status" value="1"/>
</dbReference>
<dbReference type="EMBL" id="BORC01000007">
    <property type="protein sequence ID" value="GIN63640.1"/>
    <property type="molecule type" value="Genomic_DNA"/>
</dbReference>
<dbReference type="InterPro" id="IPR036662">
    <property type="entry name" value="PTS_EIIA_man-typ_sf"/>
</dbReference>
<evidence type="ECO:0000256" key="7">
    <source>
        <dbReference type="ARBA" id="ARBA00022777"/>
    </source>
</evidence>
<evidence type="ECO:0000313" key="9">
    <source>
        <dbReference type="EMBL" id="GIN63640.1"/>
    </source>
</evidence>
<evidence type="ECO:0000256" key="3">
    <source>
        <dbReference type="ARBA" id="ARBA00022490"/>
    </source>
</evidence>
<dbReference type="InterPro" id="IPR004701">
    <property type="entry name" value="PTS_EIIA_man-typ"/>
</dbReference>
<keyword evidence="4" id="KW-0762">Sugar transport</keyword>
<evidence type="ECO:0000256" key="4">
    <source>
        <dbReference type="ARBA" id="ARBA00022597"/>
    </source>
</evidence>
<keyword evidence="10" id="KW-1185">Reference proteome</keyword>
<evidence type="ECO:0000256" key="1">
    <source>
        <dbReference type="ARBA" id="ARBA00004496"/>
    </source>
</evidence>
<reference evidence="9" key="1">
    <citation type="submission" date="2021-03" db="EMBL/GenBank/DDBJ databases">
        <title>Antimicrobial resistance genes in bacteria isolated from Japanese honey, and their potential for conferring macrolide and lincosamide resistance in the American foulbrood pathogen Paenibacillus larvae.</title>
        <authorList>
            <person name="Okamoto M."/>
            <person name="Kumagai M."/>
            <person name="Kanamori H."/>
            <person name="Takamatsu D."/>
        </authorList>
    </citation>
    <scope>NUCLEOTIDE SEQUENCE</scope>
    <source>
        <strain evidence="9">J27TS8</strain>
    </source>
</reference>
<evidence type="ECO:0000256" key="2">
    <source>
        <dbReference type="ARBA" id="ARBA00022448"/>
    </source>
</evidence>
<keyword evidence="6" id="KW-0598">Phosphotransferase system</keyword>
<evidence type="ECO:0000259" key="8">
    <source>
        <dbReference type="PROSITE" id="PS51096"/>
    </source>
</evidence>
<dbReference type="PANTHER" id="PTHR33799">
    <property type="entry name" value="PTS PERMEASE-RELATED-RELATED"/>
    <property type="match status" value="1"/>
</dbReference>
<accession>A0A919WKH5</accession>
<dbReference type="SUPFAM" id="SSF53062">
    <property type="entry name" value="PTS system fructose IIA component-like"/>
    <property type="match status" value="1"/>
</dbReference>
<comment type="caution">
    <text evidence="9">The sequence shown here is derived from an EMBL/GenBank/DDBJ whole genome shotgun (WGS) entry which is preliminary data.</text>
</comment>
<gene>
    <name evidence="9" type="ORF">J27TS8_36330</name>
</gene>
<name>A0A919WKH5_9BACI</name>
<sequence length="146" mass="16048">MKHFLIATHGELSKSFIETVEMIAGKSTNVSYFGMTKLKSGDTAKAELRKILKNKKEDEHFIVLTDIFGGSVSNICTELLLENDDFDIITGVNLPMMLSMILADADLGVEETISQGIAAAQEGIIHINRFIEKQKGCANDDLIITD</sequence>
<comment type="subcellular location">
    <subcellularLocation>
        <location evidence="1">Cytoplasm</location>
    </subcellularLocation>
</comment>
<evidence type="ECO:0000256" key="6">
    <source>
        <dbReference type="ARBA" id="ARBA00022683"/>
    </source>
</evidence>
<dbReference type="Pfam" id="PF03610">
    <property type="entry name" value="EIIA-man"/>
    <property type="match status" value="1"/>
</dbReference>
<dbReference type="GO" id="GO:0016020">
    <property type="term" value="C:membrane"/>
    <property type="evidence" value="ECO:0007669"/>
    <property type="project" value="InterPro"/>
</dbReference>
<keyword evidence="3" id="KW-0963">Cytoplasm</keyword>
<keyword evidence="7" id="KW-0418">Kinase</keyword>
<dbReference type="InterPro" id="IPR051471">
    <property type="entry name" value="Bacterial_PTS_sugar_comp"/>
</dbReference>
<dbReference type="PROSITE" id="PS51096">
    <property type="entry name" value="PTS_EIIA_TYPE_4"/>
    <property type="match status" value="1"/>
</dbReference>
<keyword evidence="5" id="KW-0808">Transferase</keyword>
<protein>
    <submittedName>
        <fullName evidence="9">PTS mannose transporter subunit IIA</fullName>
    </submittedName>
</protein>
<proteinExistence type="predicted"/>
<evidence type="ECO:0000256" key="5">
    <source>
        <dbReference type="ARBA" id="ARBA00022679"/>
    </source>
</evidence>
<dbReference type="GO" id="GO:0009401">
    <property type="term" value="P:phosphoenolpyruvate-dependent sugar phosphotransferase system"/>
    <property type="evidence" value="ECO:0007669"/>
    <property type="project" value="UniProtKB-KW"/>
</dbReference>
<dbReference type="AlphaFoldDB" id="A0A919WKH5"/>
<dbReference type="InterPro" id="IPR033887">
    <property type="entry name" value="PTS_IIA_man"/>
</dbReference>
<dbReference type="Gene3D" id="3.40.50.510">
    <property type="entry name" value="Phosphotransferase system, mannose-type IIA component"/>
    <property type="match status" value="1"/>
</dbReference>
<dbReference type="GO" id="GO:0005737">
    <property type="term" value="C:cytoplasm"/>
    <property type="evidence" value="ECO:0007669"/>
    <property type="project" value="UniProtKB-SubCell"/>
</dbReference>
<dbReference type="Proteomes" id="UP000682111">
    <property type="component" value="Unassembled WGS sequence"/>
</dbReference>
<dbReference type="RefSeq" id="WP_095309000.1">
    <property type="nucleotide sequence ID" value="NZ_BORC01000007.1"/>
</dbReference>
<dbReference type="OrthoDB" id="9799827at2"/>
<keyword evidence="2" id="KW-0813">Transport</keyword>
<organism evidence="9 10">
    <name type="scientific">Robertmurraya siralis</name>
    <dbReference type="NCBI Taxonomy" id="77777"/>
    <lineage>
        <taxon>Bacteria</taxon>
        <taxon>Bacillati</taxon>
        <taxon>Bacillota</taxon>
        <taxon>Bacilli</taxon>
        <taxon>Bacillales</taxon>
        <taxon>Bacillaceae</taxon>
        <taxon>Robertmurraya</taxon>
    </lineage>
</organism>
<evidence type="ECO:0000313" key="10">
    <source>
        <dbReference type="Proteomes" id="UP000682111"/>
    </source>
</evidence>
<feature type="domain" description="PTS EIIA type-4" evidence="8">
    <location>
        <begin position="1"/>
        <end position="124"/>
    </location>
</feature>